<dbReference type="EMBL" id="LIIK01000049">
    <property type="protein sequence ID" value="KQM08293.1"/>
    <property type="molecule type" value="Genomic_DNA"/>
</dbReference>
<dbReference type="STRING" id="1702214.AL399_08190"/>
<dbReference type="AlphaFoldDB" id="A0A0Q4B2Y0"/>
<proteinExistence type="predicted"/>
<organism evidence="1 2">
    <name type="scientific">Candidatus [Bacteroides] periocalifornicus</name>
    <dbReference type="NCBI Taxonomy" id="1702214"/>
    <lineage>
        <taxon>Bacteria</taxon>
        <taxon>Pseudomonadati</taxon>
        <taxon>Bacteroidota</taxon>
    </lineage>
</organism>
<sequence>MRFTLRKIALASYLPMRLAQLALHIRNGRAARNEYQHRRAVDIFDFHTLAAPLPPAPADVVLDNYLYGLGYSLKSFAGFPPEATHLKAYIEHGLFFGSFIHPEEHICPLSRIITFSTVRKQWLRQGGIHRAVDCIGPMIHYAPPLVDGEEELLQSYRRQLGRTLLFFPSHSVREIQVTPRNVGSLIHQIRQLGNGFDSVLISVFWKDFEQMELVRAYLDAGFRVVTSGHKFDPYFLSRQRFLIRLADATASNSVGTHIGYCLHYAKPHRLITSELDENSPTPTAAKLATVGRSTKTDLTYTQETEEVASQFNTTEWLITPAQRAVVNKYWGADLVKSPEQIRRIIESGRVQFRGL</sequence>
<gene>
    <name evidence="1" type="ORF">AL399_08190</name>
</gene>
<protein>
    <submittedName>
        <fullName evidence="1">Uncharacterized protein</fullName>
    </submittedName>
</protein>
<dbReference type="PATRIC" id="fig|1702214.3.peg.1601"/>
<evidence type="ECO:0000313" key="1">
    <source>
        <dbReference type="EMBL" id="KQM08293.1"/>
    </source>
</evidence>
<dbReference type="Proteomes" id="UP000054172">
    <property type="component" value="Unassembled WGS sequence"/>
</dbReference>
<keyword evidence="2" id="KW-1185">Reference proteome</keyword>
<reference evidence="1" key="1">
    <citation type="submission" date="2015-08" db="EMBL/GenBank/DDBJ databases">
        <title>Candidatus Bacteriodes Periocalifornicus.</title>
        <authorList>
            <person name="McLean J.S."/>
            <person name="Kelley S."/>
        </authorList>
    </citation>
    <scope>NUCLEOTIDE SEQUENCE [LARGE SCALE GENOMIC DNA]</scope>
    <source>
        <strain evidence="1">12B</strain>
    </source>
</reference>
<accession>A0A0Q4B2Y0</accession>
<evidence type="ECO:0000313" key="2">
    <source>
        <dbReference type="Proteomes" id="UP000054172"/>
    </source>
</evidence>
<comment type="caution">
    <text evidence="1">The sequence shown here is derived from an EMBL/GenBank/DDBJ whole genome shotgun (WGS) entry which is preliminary data.</text>
</comment>
<name>A0A0Q4B2Y0_9BACT</name>